<dbReference type="RefSeq" id="XP_064072575.1">
    <property type="nucleotide sequence ID" value="XM_064216505.1"/>
</dbReference>
<keyword evidence="1" id="KW-0732">Signal</keyword>
<accession>A0ABM4AMN3</accession>
<proteinExistence type="predicted"/>
<organism evidence="2 3">
    <name type="scientific">Vanessa tameamea</name>
    <name type="common">Kamehameha butterfly</name>
    <dbReference type="NCBI Taxonomy" id="334116"/>
    <lineage>
        <taxon>Eukaryota</taxon>
        <taxon>Metazoa</taxon>
        <taxon>Ecdysozoa</taxon>
        <taxon>Arthropoda</taxon>
        <taxon>Hexapoda</taxon>
        <taxon>Insecta</taxon>
        <taxon>Pterygota</taxon>
        <taxon>Neoptera</taxon>
        <taxon>Endopterygota</taxon>
        <taxon>Lepidoptera</taxon>
        <taxon>Glossata</taxon>
        <taxon>Ditrysia</taxon>
        <taxon>Papilionoidea</taxon>
        <taxon>Nymphalidae</taxon>
        <taxon>Nymphalinae</taxon>
        <taxon>Vanessa</taxon>
    </lineage>
</organism>
<name>A0ABM4AMN3_VANTA</name>
<evidence type="ECO:0000256" key="1">
    <source>
        <dbReference type="SAM" id="SignalP"/>
    </source>
</evidence>
<dbReference type="Proteomes" id="UP001652626">
    <property type="component" value="Chromosome 12"/>
</dbReference>
<dbReference type="GeneID" id="113393057"/>
<evidence type="ECO:0000313" key="3">
    <source>
        <dbReference type="RefSeq" id="XP_064072575.1"/>
    </source>
</evidence>
<evidence type="ECO:0000313" key="2">
    <source>
        <dbReference type="Proteomes" id="UP001652626"/>
    </source>
</evidence>
<gene>
    <name evidence="3" type="primary">LOC113393057</name>
</gene>
<reference evidence="3" key="1">
    <citation type="submission" date="2025-08" db="UniProtKB">
        <authorList>
            <consortium name="RefSeq"/>
        </authorList>
    </citation>
    <scope>IDENTIFICATION</scope>
    <source>
        <tissue evidence="3">Whole body</tissue>
    </source>
</reference>
<feature type="chain" id="PRO_5045433367" evidence="1">
    <location>
        <begin position="20"/>
        <end position="119"/>
    </location>
</feature>
<protein>
    <submittedName>
        <fullName evidence="3">Uncharacterized protein LOC113393057</fullName>
    </submittedName>
</protein>
<keyword evidence="2" id="KW-1185">Reference proteome</keyword>
<feature type="signal peptide" evidence="1">
    <location>
        <begin position="1"/>
        <end position="19"/>
    </location>
</feature>
<sequence>MFSKMIFLFVLLVLHCTLGFPQNADFDPTGIAGSFLKPIKDLKEKKDMAIANLFQEPLGVFSNAPRAIFKRTIDGNSSLGYIKKAKDKYVQDIFGLFGDQFDKISKVFNVLGSPSSDKE</sequence>